<feature type="compositionally biased region" description="Low complexity" evidence="1">
    <location>
        <begin position="214"/>
        <end position="228"/>
    </location>
</feature>
<sequence length="254" mass="26645" precursor="true">MEKNAAGIPGLPNHRMLILSAFCVCLLCVSVSADYTIADLSGSIVRGHQFTVDITGNPDTAYYVWLTGTWSLSGEAYDEPPVIVANQANVQQDPDNGPYTIGSYKYYNGNGRTILDDVAPSSSLVPCTSYYALVTTDDSGQAVVAFETSVNTALRSYSVRVENPTSVNNNTLLVQQGGTTVTGGSMSIYASGSRPPRPTFPPTTVPTPTPTPTPTETTPVATPATTVPATTTAPLDSAILILALGAGVCAVRYR</sequence>
<dbReference type="RefSeq" id="WP_012106170.1">
    <property type="nucleotide sequence ID" value="NC_009712.1"/>
</dbReference>
<dbReference type="HOGENOM" id="CLU_1092420_0_0_2"/>
<organism evidence="2 3">
    <name type="scientific">Methanoregula boonei (strain DSM 21154 / JCM 14090 / 6A8)</name>
    <dbReference type="NCBI Taxonomy" id="456442"/>
    <lineage>
        <taxon>Archaea</taxon>
        <taxon>Methanobacteriati</taxon>
        <taxon>Methanobacteriota</taxon>
        <taxon>Stenosarchaea group</taxon>
        <taxon>Methanomicrobia</taxon>
        <taxon>Methanomicrobiales</taxon>
        <taxon>Methanoregulaceae</taxon>
        <taxon>Methanoregula</taxon>
    </lineage>
</organism>
<protein>
    <recommendedName>
        <fullName evidence="4">DUF3821 domain-containing protein</fullName>
    </recommendedName>
</protein>
<dbReference type="GeneID" id="5410196"/>
<evidence type="ECO:0000256" key="1">
    <source>
        <dbReference type="SAM" id="MobiDB-lite"/>
    </source>
</evidence>
<dbReference type="OrthoDB" id="59577at2157"/>
<evidence type="ECO:0000313" key="2">
    <source>
        <dbReference type="EMBL" id="ABS55149.1"/>
    </source>
</evidence>
<dbReference type="EMBL" id="CP000780">
    <property type="protein sequence ID" value="ABS55149.1"/>
    <property type="molecule type" value="Genomic_DNA"/>
</dbReference>
<feature type="compositionally biased region" description="Pro residues" evidence="1">
    <location>
        <begin position="195"/>
        <end position="213"/>
    </location>
</feature>
<feature type="region of interest" description="Disordered" evidence="1">
    <location>
        <begin position="191"/>
        <end position="228"/>
    </location>
</feature>
<reference evidence="3" key="1">
    <citation type="journal article" date="2015" name="Microbiology">
        <title>Genome of Methanoregula boonei 6A8 reveals adaptations to oligotrophic peatland environments.</title>
        <authorList>
            <person name="Braeuer S."/>
            <person name="Cadillo-Quiroz H."/>
            <person name="Kyrpides N."/>
            <person name="Woyke T."/>
            <person name="Goodwin L."/>
            <person name="Detter C."/>
            <person name="Podell S."/>
            <person name="Yavitt J.B."/>
            <person name="Zinder S.H."/>
        </authorList>
    </citation>
    <scope>NUCLEOTIDE SEQUENCE [LARGE SCALE GENOMIC DNA]</scope>
    <source>
        <strain evidence="3">DSM 21154 / JCM 14090 / 6A8</strain>
    </source>
</reference>
<gene>
    <name evidence="2" type="ordered locus">Mboo_0631</name>
</gene>
<proteinExistence type="predicted"/>
<accession>A7I5Y8</accession>
<dbReference type="Proteomes" id="UP000002408">
    <property type="component" value="Chromosome"/>
</dbReference>
<dbReference type="KEGG" id="mbn:Mboo_0631"/>
<evidence type="ECO:0000313" key="3">
    <source>
        <dbReference type="Proteomes" id="UP000002408"/>
    </source>
</evidence>
<dbReference type="STRING" id="456442.Mboo_0631"/>
<evidence type="ECO:0008006" key="4">
    <source>
        <dbReference type="Google" id="ProtNLM"/>
    </source>
</evidence>
<name>A7I5Y8_METB6</name>
<keyword evidence="3" id="KW-1185">Reference proteome</keyword>
<dbReference type="AlphaFoldDB" id="A7I5Y8"/>